<accession>A0A2P8DS56</accession>
<evidence type="ECO:0000313" key="6">
    <source>
        <dbReference type="Proteomes" id="UP000240542"/>
    </source>
</evidence>
<dbReference type="OrthoDB" id="4540879at2"/>
<dbReference type="AlphaFoldDB" id="A0A2P8DS56"/>
<dbReference type="Pfam" id="PF00392">
    <property type="entry name" value="GntR"/>
    <property type="match status" value="1"/>
</dbReference>
<gene>
    <name evidence="5" type="ORF">CLV63_102180</name>
</gene>
<dbReference type="SUPFAM" id="SSF46689">
    <property type="entry name" value="Homeodomain-like"/>
    <property type="match status" value="1"/>
</dbReference>
<keyword evidence="6" id="KW-1185">Reference proteome</keyword>
<evidence type="ECO:0000256" key="2">
    <source>
        <dbReference type="ARBA" id="ARBA00023125"/>
    </source>
</evidence>
<dbReference type="SUPFAM" id="SSF48498">
    <property type="entry name" value="Tetracyclin repressor-like, C-terminal domain"/>
    <property type="match status" value="1"/>
</dbReference>
<organism evidence="5 6">
    <name type="scientific">Murinocardiopsis flavida</name>
    <dbReference type="NCBI Taxonomy" id="645275"/>
    <lineage>
        <taxon>Bacteria</taxon>
        <taxon>Bacillati</taxon>
        <taxon>Actinomycetota</taxon>
        <taxon>Actinomycetes</taxon>
        <taxon>Streptosporangiales</taxon>
        <taxon>Nocardiopsidaceae</taxon>
        <taxon>Murinocardiopsis</taxon>
    </lineage>
</organism>
<dbReference type="SMART" id="SM00345">
    <property type="entry name" value="HTH_GNTR"/>
    <property type="match status" value="1"/>
</dbReference>
<dbReference type="Gene3D" id="1.10.357.10">
    <property type="entry name" value="Tetracycline Repressor, domain 2"/>
    <property type="match status" value="1"/>
</dbReference>
<dbReference type="Gene3D" id="1.10.10.10">
    <property type="entry name" value="Winged helix-like DNA-binding domain superfamily/Winged helix DNA-binding domain"/>
    <property type="match status" value="1"/>
</dbReference>
<dbReference type="GO" id="GO:0003677">
    <property type="term" value="F:DNA binding"/>
    <property type="evidence" value="ECO:0007669"/>
    <property type="project" value="UniProtKB-KW"/>
</dbReference>
<keyword evidence="1" id="KW-0805">Transcription regulation</keyword>
<dbReference type="GO" id="GO:0045892">
    <property type="term" value="P:negative regulation of DNA-templated transcription"/>
    <property type="evidence" value="ECO:0007669"/>
    <property type="project" value="InterPro"/>
</dbReference>
<evidence type="ECO:0000256" key="1">
    <source>
        <dbReference type="ARBA" id="ARBA00023015"/>
    </source>
</evidence>
<dbReference type="Pfam" id="PF02909">
    <property type="entry name" value="TetR_C_1"/>
    <property type="match status" value="1"/>
</dbReference>
<dbReference type="PROSITE" id="PS50949">
    <property type="entry name" value="HTH_GNTR"/>
    <property type="match status" value="1"/>
</dbReference>
<dbReference type="Gene3D" id="1.10.10.60">
    <property type="entry name" value="Homeodomain-like"/>
    <property type="match status" value="1"/>
</dbReference>
<dbReference type="InterPro" id="IPR036271">
    <property type="entry name" value="Tet_transcr_reg_TetR-rel_C_sf"/>
</dbReference>
<protein>
    <submittedName>
        <fullName evidence="5">Tetracycline repressor-like protein</fullName>
    </submittedName>
</protein>
<dbReference type="GO" id="GO:0003700">
    <property type="term" value="F:DNA-binding transcription factor activity"/>
    <property type="evidence" value="ECO:0007669"/>
    <property type="project" value="InterPro"/>
</dbReference>
<evidence type="ECO:0000259" key="4">
    <source>
        <dbReference type="PROSITE" id="PS50949"/>
    </source>
</evidence>
<name>A0A2P8DS56_9ACTN</name>
<comment type="caution">
    <text evidence="5">The sequence shown here is derived from an EMBL/GenBank/DDBJ whole genome shotgun (WGS) entry which is preliminary data.</text>
</comment>
<keyword evidence="3" id="KW-0804">Transcription</keyword>
<dbReference type="Proteomes" id="UP000240542">
    <property type="component" value="Unassembled WGS sequence"/>
</dbReference>
<dbReference type="InterPro" id="IPR036390">
    <property type="entry name" value="WH_DNA-bd_sf"/>
</dbReference>
<reference evidence="5 6" key="1">
    <citation type="submission" date="2018-03" db="EMBL/GenBank/DDBJ databases">
        <title>Genomic Encyclopedia of Archaeal and Bacterial Type Strains, Phase II (KMG-II): from individual species to whole genera.</title>
        <authorList>
            <person name="Goeker M."/>
        </authorList>
    </citation>
    <scope>NUCLEOTIDE SEQUENCE [LARGE SCALE GENOMIC DNA]</scope>
    <source>
        <strain evidence="5 6">DSM 45312</strain>
    </source>
</reference>
<dbReference type="CDD" id="cd07377">
    <property type="entry name" value="WHTH_GntR"/>
    <property type="match status" value="1"/>
</dbReference>
<proteinExistence type="predicted"/>
<dbReference type="SUPFAM" id="SSF46785">
    <property type="entry name" value="Winged helix' DNA-binding domain"/>
    <property type="match status" value="1"/>
</dbReference>
<dbReference type="PANTHER" id="PTHR44846">
    <property type="entry name" value="MANNOSYL-D-GLYCERATE TRANSPORT/METABOLISM SYSTEM REPRESSOR MNGR-RELATED"/>
    <property type="match status" value="1"/>
</dbReference>
<dbReference type="InterPro" id="IPR000524">
    <property type="entry name" value="Tscrpt_reg_HTH_GntR"/>
</dbReference>
<feature type="domain" description="HTH gntR-type" evidence="4">
    <location>
        <begin position="8"/>
        <end position="76"/>
    </location>
</feature>
<dbReference type="EMBL" id="PYGA01000002">
    <property type="protein sequence ID" value="PSL00054.1"/>
    <property type="molecule type" value="Genomic_DNA"/>
</dbReference>
<dbReference type="InterPro" id="IPR050679">
    <property type="entry name" value="Bact_HTH_transcr_reg"/>
</dbReference>
<evidence type="ECO:0000313" key="5">
    <source>
        <dbReference type="EMBL" id="PSL00054.1"/>
    </source>
</evidence>
<sequence>MNAAAPDDRPSVRIAAAVRERIANGDLRPGERAPSTRQIVREWGVAMATASRAIAILRDEGLVVTRPGSGTVVRGRAGPAAGGRRGALRGLTRARVVAAGIGIADREGMEAVSMRRLSGTLQVAPMSLYHHVAGRDELEFLMVRAVFQANPLPARPPSGWRARIEAVYRLQWRLYRAHPWLAELLSVNRPPLAPEAMEHSEWTLAALHEIPLGAEERMRAALALPSLVRGLALGALGEIRAERETRMRTGQWWRTVDAEAEAIVRSGRYPRLTEVDASAADRLFGVDGVDDLLDHALAHYLDGLAARVADGRRSG</sequence>
<evidence type="ECO:0000256" key="3">
    <source>
        <dbReference type="ARBA" id="ARBA00023163"/>
    </source>
</evidence>
<dbReference type="RefSeq" id="WP_106581428.1">
    <property type="nucleotide sequence ID" value="NZ_PYGA01000002.1"/>
</dbReference>
<dbReference type="InterPro" id="IPR036388">
    <property type="entry name" value="WH-like_DNA-bd_sf"/>
</dbReference>
<dbReference type="InterPro" id="IPR004111">
    <property type="entry name" value="Repressor_TetR_C"/>
</dbReference>
<dbReference type="PANTHER" id="PTHR44846:SF17">
    <property type="entry name" value="GNTR-FAMILY TRANSCRIPTIONAL REGULATOR"/>
    <property type="match status" value="1"/>
</dbReference>
<keyword evidence="2" id="KW-0238">DNA-binding</keyword>
<dbReference type="InterPro" id="IPR009057">
    <property type="entry name" value="Homeodomain-like_sf"/>
</dbReference>